<name>A0A517M7F5_9BACT</name>
<dbReference type="PROSITE" id="PS00098">
    <property type="entry name" value="THIOLASE_1"/>
    <property type="match status" value="1"/>
</dbReference>
<dbReference type="InterPro" id="IPR020615">
    <property type="entry name" value="Thiolase_acyl_enz_int_AS"/>
</dbReference>
<dbReference type="Proteomes" id="UP000319557">
    <property type="component" value="Chromosome"/>
</dbReference>
<keyword evidence="9" id="KW-1185">Reference proteome</keyword>
<dbReference type="OrthoDB" id="9764892at2"/>
<evidence type="ECO:0000256" key="3">
    <source>
        <dbReference type="ARBA" id="ARBA00023315"/>
    </source>
</evidence>
<keyword evidence="3 5" id="KW-0012">Acyltransferase</keyword>
<comment type="similarity">
    <text evidence="1 5">Belongs to the thiolase-like superfamily. Thiolase family.</text>
</comment>
<dbReference type="InterPro" id="IPR002155">
    <property type="entry name" value="Thiolase"/>
</dbReference>
<evidence type="ECO:0000256" key="5">
    <source>
        <dbReference type="RuleBase" id="RU003557"/>
    </source>
</evidence>
<dbReference type="GO" id="GO:0003985">
    <property type="term" value="F:acetyl-CoA C-acetyltransferase activity"/>
    <property type="evidence" value="ECO:0007669"/>
    <property type="project" value="UniProtKB-EC"/>
</dbReference>
<feature type="active site" description="Proton acceptor" evidence="4">
    <location>
        <position position="364"/>
    </location>
</feature>
<organism evidence="8 9">
    <name type="scientific">Rosistilla ulvae</name>
    <dbReference type="NCBI Taxonomy" id="1930277"/>
    <lineage>
        <taxon>Bacteria</taxon>
        <taxon>Pseudomonadati</taxon>
        <taxon>Planctomycetota</taxon>
        <taxon>Planctomycetia</taxon>
        <taxon>Pirellulales</taxon>
        <taxon>Pirellulaceae</taxon>
        <taxon>Rosistilla</taxon>
    </lineage>
</organism>
<dbReference type="AlphaFoldDB" id="A0A517M7F5"/>
<dbReference type="PROSITE" id="PS00737">
    <property type="entry name" value="THIOLASE_2"/>
    <property type="match status" value="1"/>
</dbReference>
<dbReference type="Pfam" id="PF00108">
    <property type="entry name" value="Thiolase_N"/>
    <property type="match status" value="1"/>
</dbReference>
<evidence type="ECO:0000313" key="8">
    <source>
        <dbReference type="EMBL" id="QDS90811.1"/>
    </source>
</evidence>
<dbReference type="EC" id="2.3.1.9" evidence="8"/>
<protein>
    <submittedName>
        <fullName evidence="8">Acetyl-CoA acetyltransferase</fullName>
        <ecNumber evidence="8">2.3.1.9</ecNumber>
    </submittedName>
</protein>
<evidence type="ECO:0000256" key="4">
    <source>
        <dbReference type="PIRSR" id="PIRSR000429-1"/>
    </source>
</evidence>
<evidence type="ECO:0000259" key="7">
    <source>
        <dbReference type="Pfam" id="PF02803"/>
    </source>
</evidence>
<dbReference type="RefSeq" id="WP_145348563.1">
    <property type="nucleotide sequence ID" value="NZ_CP036261.1"/>
</dbReference>
<evidence type="ECO:0000313" key="9">
    <source>
        <dbReference type="Proteomes" id="UP000319557"/>
    </source>
</evidence>
<dbReference type="PANTHER" id="PTHR18919:SF107">
    <property type="entry name" value="ACETYL-COA ACETYLTRANSFERASE, CYTOSOLIC"/>
    <property type="match status" value="1"/>
</dbReference>
<feature type="domain" description="Thiolase C-terminal" evidence="7">
    <location>
        <begin position="265"/>
        <end position="375"/>
    </location>
</feature>
<feature type="active site" description="Proton acceptor" evidence="4">
    <location>
        <position position="338"/>
    </location>
</feature>
<dbReference type="Gene3D" id="3.40.47.10">
    <property type="match status" value="1"/>
</dbReference>
<dbReference type="Pfam" id="PF02803">
    <property type="entry name" value="Thiolase_C"/>
    <property type="match status" value="1"/>
</dbReference>
<sequence length="379" mass="39359">MAKSEKSVWIVAAKRTPQGRLLGALAKQSAVDLAVAAGREVVASVDPGWIDSVIVGNVLSAGLGMNVARQVGVRLDLPVSTPAFTVNMMCGSGMQAVILAAQAIQNGSAKMVLCGGTESMSNAPHLMQRARRGYKLGDAVLVDSVLRDGLTDAFSGDHMGQTAERLAAKYEISRAAQDAFAVRSQTMYAAAQQAGRFADEIVAVDGCVEDEHPRPGTTVEQLAKMSPAFQSDGTVTAGNASGINDGAAMLLLCDEDWGRQCGLEPMMVLTASAVAGCEPELMGLGPVHAVRKMGVDPQSFDAIELNEAFAAQSLACMRELKLDEAQVNIDGGAIALGHPIGASGARLIVHLAHRRPRRGLATLCVGGGMGCAVVLGKPE</sequence>
<dbReference type="SUPFAM" id="SSF53901">
    <property type="entry name" value="Thiolase-like"/>
    <property type="match status" value="2"/>
</dbReference>
<dbReference type="InterPro" id="IPR016039">
    <property type="entry name" value="Thiolase-like"/>
</dbReference>
<feature type="domain" description="Thiolase N-terminal" evidence="6">
    <location>
        <begin position="8"/>
        <end position="256"/>
    </location>
</feature>
<dbReference type="EMBL" id="CP036261">
    <property type="protein sequence ID" value="QDS90811.1"/>
    <property type="molecule type" value="Genomic_DNA"/>
</dbReference>
<dbReference type="InterPro" id="IPR020610">
    <property type="entry name" value="Thiolase_AS"/>
</dbReference>
<dbReference type="PROSITE" id="PS00099">
    <property type="entry name" value="THIOLASE_3"/>
    <property type="match status" value="1"/>
</dbReference>
<keyword evidence="2 5" id="KW-0808">Transferase</keyword>
<accession>A0A517M7F5</accession>
<evidence type="ECO:0000256" key="2">
    <source>
        <dbReference type="ARBA" id="ARBA00022679"/>
    </source>
</evidence>
<dbReference type="InterPro" id="IPR020617">
    <property type="entry name" value="Thiolase_C"/>
</dbReference>
<evidence type="ECO:0000256" key="1">
    <source>
        <dbReference type="ARBA" id="ARBA00010982"/>
    </source>
</evidence>
<proteinExistence type="inferred from homology"/>
<dbReference type="PANTHER" id="PTHR18919">
    <property type="entry name" value="ACETYL-COA C-ACYLTRANSFERASE"/>
    <property type="match status" value="1"/>
</dbReference>
<dbReference type="CDD" id="cd00751">
    <property type="entry name" value="thiolase"/>
    <property type="match status" value="1"/>
</dbReference>
<dbReference type="KEGG" id="ruv:EC9_50280"/>
<dbReference type="PIRSF" id="PIRSF000429">
    <property type="entry name" value="Ac-CoA_Ac_transf"/>
    <property type="match status" value="1"/>
</dbReference>
<dbReference type="InterPro" id="IPR020613">
    <property type="entry name" value="Thiolase_CS"/>
</dbReference>
<evidence type="ECO:0000259" key="6">
    <source>
        <dbReference type="Pfam" id="PF00108"/>
    </source>
</evidence>
<dbReference type="InterPro" id="IPR020616">
    <property type="entry name" value="Thiolase_N"/>
</dbReference>
<reference evidence="8 9" key="1">
    <citation type="submission" date="2019-02" db="EMBL/GenBank/DDBJ databases">
        <title>Deep-cultivation of Planctomycetes and their phenomic and genomic characterization uncovers novel biology.</title>
        <authorList>
            <person name="Wiegand S."/>
            <person name="Jogler M."/>
            <person name="Boedeker C."/>
            <person name="Pinto D."/>
            <person name="Vollmers J."/>
            <person name="Rivas-Marin E."/>
            <person name="Kohn T."/>
            <person name="Peeters S.H."/>
            <person name="Heuer A."/>
            <person name="Rast P."/>
            <person name="Oberbeckmann S."/>
            <person name="Bunk B."/>
            <person name="Jeske O."/>
            <person name="Meyerdierks A."/>
            <person name="Storesund J.E."/>
            <person name="Kallscheuer N."/>
            <person name="Luecker S."/>
            <person name="Lage O.M."/>
            <person name="Pohl T."/>
            <person name="Merkel B.J."/>
            <person name="Hornburger P."/>
            <person name="Mueller R.-W."/>
            <person name="Bruemmer F."/>
            <person name="Labrenz M."/>
            <person name="Spormann A.M."/>
            <person name="Op den Camp H."/>
            <person name="Overmann J."/>
            <person name="Amann R."/>
            <person name="Jetten M.S.M."/>
            <person name="Mascher T."/>
            <person name="Medema M.H."/>
            <person name="Devos D.P."/>
            <person name="Kaster A.-K."/>
            <person name="Ovreas L."/>
            <person name="Rohde M."/>
            <person name="Galperin M.Y."/>
            <person name="Jogler C."/>
        </authorList>
    </citation>
    <scope>NUCLEOTIDE SEQUENCE [LARGE SCALE GENOMIC DNA]</scope>
    <source>
        <strain evidence="8 9">EC9</strain>
    </source>
</reference>
<gene>
    <name evidence="8" type="primary">thlA_3</name>
    <name evidence="8" type="ORF">EC9_50280</name>
</gene>
<dbReference type="NCBIfam" id="TIGR01930">
    <property type="entry name" value="AcCoA-C-Actrans"/>
    <property type="match status" value="1"/>
</dbReference>
<feature type="active site" description="Acyl-thioester intermediate" evidence="4">
    <location>
        <position position="90"/>
    </location>
</feature>